<dbReference type="EMBL" id="FZOD01000012">
    <property type="protein sequence ID" value="SNS60279.1"/>
    <property type="molecule type" value="Genomic_DNA"/>
</dbReference>
<organism evidence="2 3">
    <name type="scientific">Streptosporangium subroseum</name>
    <dbReference type="NCBI Taxonomy" id="106412"/>
    <lineage>
        <taxon>Bacteria</taxon>
        <taxon>Bacillati</taxon>
        <taxon>Actinomycetota</taxon>
        <taxon>Actinomycetes</taxon>
        <taxon>Streptosporangiales</taxon>
        <taxon>Streptosporangiaceae</taxon>
        <taxon>Streptosporangium</taxon>
    </lineage>
</organism>
<sequence>MPTDDARADQETADRWDVFARATLGNDTWTLDFAPGVRRPSGMAESSPRGRAPARSHR</sequence>
<evidence type="ECO:0000313" key="2">
    <source>
        <dbReference type="EMBL" id="SNS60279.1"/>
    </source>
</evidence>
<dbReference type="AlphaFoldDB" id="A0A239FTX5"/>
<evidence type="ECO:0000256" key="1">
    <source>
        <dbReference type="SAM" id="MobiDB-lite"/>
    </source>
</evidence>
<protein>
    <submittedName>
        <fullName evidence="2">Uncharacterized protein</fullName>
    </submittedName>
</protein>
<keyword evidence="3" id="KW-1185">Reference proteome</keyword>
<name>A0A239FTX5_9ACTN</name>
<gene>
    <name evidence="2" type="ORF">SAMN05216276_101285</name>
</gene>
<accession>A0A239FTX5</accession>
<proteinExistence type="predicted"/>
<evidence type="ECO:0000313" key="3">
    <source>
        <dbReference type="Proteomes" id="UP000198282"/>
    </source>
</evidence>
<reference evidence="2 3" key="1">
    <citation type="submission" date="2017-06" db="EMBL/GenBank/DDBJ databases">
        <authorList>
            <person name="Kim H.J."/>
            <person name="Triplett B.A."/>
        </authorList>
    </citation>
    <scope>NUCLEOTIDE SEQUENCE [LARGE SCALE GENOMIC DNA]</scope>
    <source>
        <strain evidence="2 3">CGMCC 4.2132</strain>
    </source>
</reference>
<dbReference type="Proteomes" id="UP000198282">
    <property type="component" value="Unassembled WGS sequence"/>
</dbReference>
<dbReference type="RefSeq" id="WP_179282049.1">
    <property type="nucleotide sequence ID" value="NZ_FZOD01000012.1"/>
</dbReference>
<feature type="region of interest" description="Disordered" evidence="1">
    <location>
        <begin position="35"/>
        <end position="58"/>
    </location>
</feature>